<dbReference type="PROSITE" id="PS51471">
    <property type="entry name" value="FE2OG_OXY"/>
    <property type="match status" value="1"/>
</dbReference>
<keyword evidence="4" id="KW-1185">Reference proteome</keyword>
<feature type="region of interest" description="Disordered" evidence="1">
    <location>
        <begin position="831"/>
        <end position="856"/>
    </location>
</feature>
<organism evidence="3 4">
    <name type="scientific">Tilletia horrida</name>
    <dbReference type="NCBI Taxonomy" id="155126"/>
    <lineage>
        <taxon>Eukaryota</taxon>
        <taxon>Fungi</taxon>
        <taxon>Dikarya</taxon>
        <taxon>Basidiomycota</taxon>
        <taxon>Ustilaginomycotina</taxon>
        <taxon>Exobasidiomycetes</taxon>
        <taxon>Tilletiales</taxon>
        <taxon>Tilletiaceae</taxon>
        <taxon>Tilletia</taxon>
    </lineage>
</organism>
<dbReference type="PANTHER" id="PTHR33099:SF7">
    <property type="entry name" value="MYND-TYPE DOMAIN-CONTAINING PROTEIN"/>
    <property type="match status" value="1"/>
</dbReference>
<comment type="caution">
    <text evidence="3">The sequence shown here is derived from an EMBL/GenBank/DDBJ whole genome shotgun (WGS) entry which is preliminary data.</text>
</comment>
<proteinExistence type="predicted"/>
<dbReference type="EMBL" id="JAPDMQ010000376">
    <property type="protein sequence ID" value="KAK0525900.1"/>
    <property type="molecule type" value="Genomic_DNA"/>
</dbReference>
<gene>
    <name evidence="3" type="ORF">OC842_005359</name>
</gene>
<dbReference type="Gene3D" id="2.60.120.620">
    <property type="entry name" value="q2cbj1_9rhob like domain"/>
    <property type="match status" value="1"/>
</dbReference>
<name>A0AAN6G808_9BASI</name>
<evidence type="ECO:0000256" key="1">
    <source>
        <dbReference type="SAM" id="MobiDB-lite"/>
    </source>
</evidence>
<evidence type="ECO:0000313" key="3">
    <source>
        <dbReference type="EMBL" id="KAK0525900.1"/>
    </source>
</evidence>
<evidence type="ECO:0000313" key="4">
    <source>
        <dbReference type="Proteomes" id="UP001176521"/>
    </source>
</evidence>
<dbReference type="Pfam" id="PF13640">
    <property type="entry name" value="2OG-FeII_Oxy_3"/>
    <property type="match status" value="1"/>
</dbReference>
<feature type="compositionally biased region" description="Acidic residues" evidence="1">
    <location>
        <begin position="10"/>
        <end position="45"/>
    </location>
</feature>
<reference evidence="3" key="1">
    <citation type="journal article" date="2023" name="PhytoFront">
        <title>Draft Genome Resources of Seven Strains of Tilletia horrida, Causal Agent of Kernel Smut of Rice.</title>
        <authorList>
            <person name="Khanal S."/>
            <person name="Antony Babu S."/>
            <person name="Zhou X.G."/>
        </authorList>
    </citation>
    <scope>NUCLEOTIDE SEQUENCE</scope>
    <source>
        <strain evidence="3">TX3</strain>
    </source>
</reference>
<feature type="region of interest" description="Disordered" evidence="1">
    <location>
        <begin position="1"/>
        <end position="76"/>
    </location>
</feature>
<accession>A0AAN6G808</accession>
<feature type="domain" description="Fe2OG dioxygenase" evidence="2">
    <location>
        <begin position="184"/>
        <end position="290"/>
    </location>
</feature>
<dbReference type="InterPro" id="IPR044862">
    <property type="entry name" value="Pro_4_hyd_alph_FE2OG_OXY"/>
</dbReference>
<dbReference type="AlphaFoldDB" id="A0AAN6G808"/>
<dbReference type="PANTHER" id="PTHR33099">
    <property type="entry name" value="FE2OG DIOXYGENASE DOMAIN-CONTAINING PROTEIN"/>
    <property type="match status" value="1"/>
</dbReference>
<protein>
    <recommendedName>
        <fullName evidence="2">Fe2OG dioxygenase domain-containing protein</fullName>
    </recommendedName>
</protein>
<sequence>MPFNITISDDPYDSEEDGYAHDDYEDDGYDDDCYDEYGEEDDADNESVYSQNPGTEVDSGSEGSGEPAGDENGPLSPLAAVLAAAPSHRTNYSFSGAADFLPAAPGLVIEGVGLVPLPVVDKKMADSIAAVCEQSPYGRGFDTIVDQNVRNSWQLGPEKVKLEHPKWQAGIEQAAKLIATELGVPDAPLSVHLYKLLFYQEGGHFAKHRDTEKHDRMFATMVVQLPSRHEGGHLLVYQPDDPTPVTHDFGDSAGMKALECHYAVHYADAEHAVTPITSGYRTALVYSICWPKDSTTPIPNSDINSTTTQEAAACLQALSRAGHQFHYFLDHAYTEKSLKDIGAGALKGLDRNRLATLRAANRTLAEEEQFVFQFGLATKYAFHQAYCGNSYHHASYEEEENYSGIPNEQVALLIPFEGGAVSTSASPDLHDAIILNPDRKSKGQLWHGRRTTVYEGNLGNEGPTKETTYHKFILMGAPRSLGVLGQFGESFAFKEMMKISPSVAQLELFIKNMQGRCKPDDDFKTQRFDVGGKLFDLVVGNEAYHCLAASCVRMYPSAIDLQVEQVMALITTPSIWAQDSVRQEVAQLFEKDECSTTRVAIQCLRKKVQASQWTVFKGILERSQDDPLPVRQDDDFADSWSRRKTYTALNLDDFWTIAILLPDKKLCARAVKRHVKVPAASLHASTDVLVALKAKYPEQFRQRQTELQPLFQARLGWLQAQRSSLDAEARRENGWRMPRAKLHFPKHVEFFHGPEQIWYMTDFKGMRDARSYADSFRHGAYREACTFTIEACRRDGEACVKITKTADYFAQCARQSAELKPEIARLQALLPTSAPRRSAGDAGLPANERPARRARS</sequence>
<dbReference type="Proteomes" id="UP001176521">
    <property type="component" value="Unassembled WGS sequence"/>
</dbReference>
<dbReference type="InterPro" id="IPR005123">
    <property type="entry name" value="Oxoglu/Fe-dep_dioxygenase_dom"/>
</dbReference>
<evidence type="ECO:0000259" key="2">
    <source>
        <dbReference type="PROSITE" id="PS51471"/>
    </source>
</evidence>